<keyword evidence="11" id="KW-1185">Reference proteome</keyword>
<evidence type="ECO:0000256" key="3">
    <source>
        <dbReference type="ARBA" id="ARBA00022768"/>
    </source>
</evidence>
<evidence type="ECO:0000256" key="4">
    <source>
        <dbReference type="ARBA" id="ARBA00022917"/>
    </source>
</evidence>
<dbReference type="InterPro" id="IPR001816">
    <property type="entry name" value="Transl_elong_EFTs/EF1B"/>
</dbReference>
<evidence type="ECO:0000256" key="8">
    <source>
        <dbReference type="RuleBase" id="RU000643"/>
    </source>
</evidence>
<dbReference type="STRING" id="1423731.FC81_GL001446"/>
<dbReference type="PROSITE" id="PS01126">
    <property type="entry name" value="EF_TS_1"/>
    <property type="match status" value="1"/>
</dbReference>
<dbReference type="FunFam" id="1.10.286.20:FF:000001">
    <property type="entry name" value="Elongation factor Ts"/>
    <property type="match status" value="1"/>
</dbReference>
<dbReference type="PATRIC" id="fig|1423731.3.peg.1485"/>
<protein>
    <recommendedName>
        <fullName evidence="2 6">Elongation factor Ts</fullName>
        <shortName evidence="6">EF-Ts</shortName>
    </recommendedName>
</protein>
<name>A0A0R1MCX6_9LACO</name>
<gene>
    <name evidence="6" type="primary">tsf</name>
    <name evidence="10" type="ORF">FC81_GL001446</name>
</gene>
<dbReference type="FunFam" id="1.10.8.10:FF:000001">
    <property type="entry name" value="Elongation factor Ts"/>
    <property type="match status" value="1"/>
</dbReference>
<dbReference type="SUPFAM" id="SSF54713">
    <property type="entry name" value="Elongation factor Ts (EF-Ts), dimerisation domain"/>
    <property type="match status" value="2"/>
</dbReference>
<sequence>MRQFLLKNKEAIDMAKISASQVKELRDKTGVGMMAAKKALVAVDGDMAKAVDHLREKGIAKAAKKSDRVAAEGLADVEVAGNTAAIVEVNAETDFVAQNAQFKELVKKIASVIATEKPASVEEALKVKTANGTVNDEIIEATQVIGEKITLRRFALAEKTDDQNFGAYLHMGGKIATLVVLDQADEATAKDVAMHVAAINPKYVNRDQVPAAELNHEKEVLTQEALNEGKPEKIVEKMVAGRLNKFLAEISLDDQEFVKDPDQTVGKYVASKGGKVHSFVRYEVGEGIEKKEDNFVDEVMSQIKD</sequence>
<dbReference type="PROSITE" id="PS01127">
    <property type="entry name" value="EF_TS_2"/>
    <property type="match status" value="1"/>
</dbReference>
<dbReference type="GO" id="GO:0005737">
    <property type="term" value="C:cytoplasm"/>
    <property type="evidence" value="ECO:0007669"/>
    <property type="project" value="UniProtKB-SubCell"/>
</dbReference>
<comment type="caution">
    <text evidence="10">The sequence shown here is derived from an EMBL/GenBank/DDBJ whole genome shotgun (WGS) entry which is preliminary data.</text>
</comment>
<comment type="function">
    <text evidence="5 6 7">Associates with the EF-Tu.GDP complex and induces the exchange of GDP to GTP. It remains bound to the aminoacyl-tRNA.EF-Tu.GTP complex up to the GTP hydrolysis stage on the ribosome.</text>
</comment>
<dbReference type="CDD" id="cd14275">
    <property type="entry name" value="UBA_EF-Ts"/>
    <property type="match status" value="1"/>
</dbReference>
<dbReference type="HAMAP" id="MF_00050">
    <property type="entry name" value="EF_Ts"/>
    <property type="match status" value="1"/>
</dbReference>
<dbReference type="Proteomes" id="UP000051621">
    <property type="component" value="Unassembled WGS sequence"/>
</dbReference>
<dbReference type="PANTHER" id="PTHR11741:SF0">
    <property type="entry name" value="ELONGATION FACTOR TS, MITOCHONDRIAL"/>
    <property type="match status" value="1"/>
</dbReference>
<dbReference type="Gene3D" id="1.10.8.10">
    <property type="entry name" value="DNA helicase RuvA subunit, C-terminal domain"/>
    <property type="match status" value="1"/>
</dbReference>
<dbReference type="SUPFAM" id="SSF46934">
    <property type="entry name" value="UBA-like"/>
    <property type="match status" value="1"/>
</dbReference>
<dbReference type="EMBL" id="AZEF01000027">
    <property type="protein sequence ID" value="KRL01304.1"/>
    <property type="molecule type" value="Genomic_DNA"/>
</dbReference>
<dbReference type="PANTHER" id="PTHR11741">
    <property type="entry name" value="ELONGATION FACTOR TS"/>
    <property type="match status" value="1"/>
</dbReference>
<dbReference type="InterPro" id="IPR036402">
    <property type="entry name" value="EF-Ts_dimer_sf"/>
</dbReference>
<reference evidence="10 11" key="1">
    <citation type="journal article" date="2015" name="Genome Announc.">
        <title>Expanding the biotechnology potential of lactobacilli through comparative genomics of 213 strains and associated genera.</title>
        <authorList>
            <person name="Sun Z."/>
            <person name="Harris H.M."/>
            <person name="McCann A."/>
            <person name="Guo C."/>
            <person name="Argimon S."/>
            <person name="Zhang W."/>
            <person name="Yang X."/>
            <person name="Jeffery I.B."/>
            <person name="Cooney J.C."/>
            <person name="Kagawa T.F."/>
            <person name="Liu W."/>
            <person name="Song Y."/>
            <person name="Salvetti E."/>
            <person name="Wrobel A."/>
            <person name="Rasinkangas P."/>
            <person name="Parkhill J."/>
            <person name="Rea M.C."/>
            <person name="O'Sullivan O."/>
            <person name="Ritari J."/>
            <person name="Douillard F.P."/>
            <person name="Paul Ross R."/>
            <person name="Yang R."/>
            <person name="Briner A.E."/>
            <person name="Felis G.E."/>
            <person name="de Vos W.M."/>
            <person name="Barrangou R."/>
            <person name="Klaenhammer T.R."/>
            <person name="Caufield P.W."/>
            <person name="Cui Y."/>
            <person name="Zhang H."/>
            <person name="O'Toole P.W."/>
        </authorList>
    </citation>
    <scope>NUCLEOTIDE SEQUENCE [LARGE SCALE GENOMIC DNA]</scope>
    <source>
        <strain evidence="10 11">DSM 19910</strain>
    </source>
</reference>
<evidence type="ECO:0000259" key="9">
    <source>
        <dbReference type="Pfam" id="PF00889"/>
    </source>
</evidence>
<comment type="subcellular location">
    <subcellularLocation>
        <location evidence="6 8">Cytoplasm</location>
    </subcellularLocation>
</comment>
<proteinExistence type="inferred from homology"/>
<dbReference type="InterPro" id="IPR018101">
    <property type="entry name" value="Transl_elong_Ts_CS"/>
</dbReference>
<dbReference type="NCBIfam" id="TIGR00116">
    <property type="entry name" value="tsf"/>
    <property type="match status" value="1"/>
</dbReference>
<feature type="domain" description="Translation elongation factor EFTs/EF1B dimerisation" evidence="9">
    <location>
        <begin position="84"/>
        <end position="286"/>
    </location>
</feature>
<organism evidence="10 11">
    <name type="scientific">Liquorilactobacillus capillatus DSM 19910</name>
    <dbReference type="NCBI Taxonomy" id="1423731"/>
    <lineage>
        <taxon>Bacteria</taxon>
        <taxon>Bacillati</taxon>
        <taxon>Bacillota</taxon>
        <taxon>Bacilli</taxon>
        <taxon>Lactobacillales</taxon>
        <taxon>Lactobacillaceae</taxon>
        <taxon>Liquorilactobacillus</taxon>
    </lineage>
</organism>
<dbReference type="Pfam" id="PF00889">
    <property type="entry name" value="EF_TS"/>
    <property type="match status" value="1"/>
</dbReference>
<comment type="similarity">
    <text evidence="1 6 7">Belongs to the EF-Ts family.</text>
</comment>
<feature type="region of interest" description="Involved in Mg(2+) ion dislocation from EF-Tu" evidence="6">
    <location>
        <begin position="93"/>
        <end position="96"/>
    </location>
</feature>
<dbReference type="AlphaFoldDB" id="A0A0R1MCX6"/>
<evidence type="ECO:0000256" key="7">
    <source>
        <dbReference type="RuleBase" id="RU000642"/>
    </source>
</evidence>
<evidence type="ECO:0000256" key="1">
    <source>
        <dbReference type="ARBA" id="ARBA00005532"/>
    </source>
</evidence>
<dbReference type="InterPro" id="IPR009060">
    <property type="entry name" value="UBA-like_sf"/>
</dbReference>
<dbReference type="Gene3D" id="1.10.286.20">
    <property type="match status" value="1"/>
</dbReference>
<evidence type="ECO:0000313" key="10">
    <source>
        <dbReference type="EMBL" id="KRL01304.1"/>
    </source>
</evidence>
<evidence type="ECO:0000313" key="11">
    <source>
        <dbReference type="Proteomes" id="UP000051621"/>
    </source>
</evidence>
<evidence type="ECO:0000256" key="5">
    <source>
        <dbReference type="ARBA" id="ARBA00025453"/>
    </source>
</evidence>
<keyword evidence="3 6" id="KW-0251">Elongation factor</keyword>
<dbReference type="InterPro" id="IPR014039">
    <property type="entry name" value="Transl_elong_EFTs/EF1B_dimer"/>
</dbReference>
<dbReference type="Gene3D" id="3.30.479.20">
    <property type="entry name" value="Elongation factor Ts, dimerisation domain"/>
    <property type="match status" value="2"/>
</dbReference>
<evidence type="ECO:0000256" key="6">
    <source>
        <dbReference type="HAMAP-Rule" id="MF_00050"/>
    </source>
</evidence>
<accession>A0A0R1MCX6</accession>
<keyword evidence="4 6" id="KW-0648">Protein biosynthesis</keyword>
<keyword evidence="6" id="KW-0963">Cytoplasm</keyword>
<dbReference type="GO" id="GO:0003746">
    <property type="term" value="F:translation elongation factor activity"/>
    <property type="evidence" value="ECO:0007669"/>
    <property type="project" value="UniProtKB-UniRule"/>
</dbReference>
<evidence type="ECO:0000256" key="2">
    <source>
        <dbReference type="ARBA" id="ARBA00016956"/>
    </source>
</evidence>